<keyword evidence="7" id="KW-1185">Reference proteome</keyword>
<dbReference type="Pfam" id="PF00581">
    <property type="entry name" value="Rhodanese"/>
    <property type="match status" value="2"/>
</dbReference>
<dbReference type="AlphaFoldDB" id="A0A9X0YJ54"/>
<dbReference type="InterPro" id="IPR045078">
    <property type="entry name" value="TST/MPST-like"/>
</dbReference>
<dbReference type="GO" id="GO:0016784">
    <property type="term" value="F:3-mercaptopyruvate sulfurtransferase activity"/>
    <property type="evidence" value="ECO:0007669"/>
    <property type="project" value="UniProtKB-EC"/>
</dbReference>
<dbReference type="RefSeq" id="WP_057778147.1">
    <property type="nucleotide sequence ID" value="NZ_JAGGJQ010000003.1"/>
</dbReference>
<dbReference type="InterPro" id="IPR001763">
    <property type="entry name" value="Rhodanese-like_dom"/>
</dbReference>
<dbReference type="PANTHER" id="PTHR11364:SF27">
    <property type="entry name" value="SULFURTRANSFERASE"/>
    <property type="match status" value="1"/>
</dbReference>
<feature type="domain" description="Rhodanese" evidence="3">
    <location>
        <begin position="16"/>
        <end position="132"/>
    </location>
</feature>
<evidence type="ECO:0000313" key="4">
    <source>
        <dbReference type="EMBL" id="MBP1839471.1"/>
    </source>
</evidence>
<gene>
    <name evidence="4" type="ORF">J2Z56_001382</name>
    <name evidence="5" type="ORF">J2Z57_001208</name>
</gene>
<keyword evidence="1 4" id="KW-0808">Transferase</keyword>
<dbReference type="PROSITE" id="PS50206">
    <property type="entry name" value="RHODANESE_3"/>
    <property type="match status" value="2"/>
</dbReference>
<evidence type="ECO:0000256" key="2">
    <source>
        <dbReference type="ARBA" id="ARBA00022737"/>
    </source>
</evidence>
<dbReference type="Proteomes" id="UP001138672">
    <property type="component" value="Unassembled WGS sequence"/>
</dbReference>
<feature type="domain" description="Rhodanese" evidence="3">
    <location>
        <begin position="163"/>
        <end position="275"/>
    </location>
</feature>
<dbReference type="Proteomes" id="UP001231587">
    <property type="component" value="Unassembled WGS sequence"/>
</dbReference>
<dbReference type="EC" id="2.8.1.1" evidence="4"/>
<evidence type="ECO:0000313" key="5">
    <source>
        <dbReference type="EMBL" id="MDQ0334775.1"/>
    </source>
</evidence>
<dbReference type="InterPro" id="IPR036873">
    <property type="entry name" value="Rhodanese-like_dom_sf"/>
</dbReference>
<dbReference type="CDD" id="cd01449">
    <property type="entry name" value="TST_Repeat_2"/>
    <property type="match status" value="1"/>
</dbReference>
<evidence type="ECO:0000256" key="1">
    <source>
        <dbReference type="ARBA" id="ARBA00022679"/>
    </source>
</evidence>
<dbReference type="GO" id="GO:0004792">
    <property type="term" value="F:thiosulfate-cyanide sulfurtransferase activity"/>
    <property type="evidence" value="ECO:0007669"/>
    <property type="project" value="UniProtKB-EC"/>
</dbReference>
<sequence length="276" mass="30753">MNTILVSSTWLNNHLNDSDLIVLDASQAKTATGEKSDLENIQIPGARIFNLKKDFSLQSSDLPNMLPEARTFEASCRRLGINKSSKIVVYDNLGVYYSPRVWWMFKTMGYENIAVLDGGLPHWVSNRYKTEPKVCSRFNTGDFTATLNSKHVKTFSFVKQNIKNQDSILIDARSEKRFKGLAPEPREGLASGHIPNAINIPFTTVLDTDCFKTKTALKAVFAAYNIKDKPLVFSCGSGVTACIVLLGSTLVLTQETAVYDGSWTEWAQHKDSEIIC</sequence>
<dbReference type="EC" id="2.8.1.2" evidence="4"/>
<dbReference type="OrthoDB" id="9770030at2"/>
<organism evidence="4 6">
    <name type="scientific">Formosa algae</name>
    <dbReference type="NCBI Taxonomy" id="225843"/>
    <lineage>
        <taxon>Bacteria</taxon>
        <taxon>Pseudomonadati</taxon>
        <taxon>Bacteroidota</taxon>
        <taxon>Flavobacteriia</taxon>
        <taxon>Flavobacteriales</taxon>
        <taxon>Flavobacteriaceae</taxon>
        <taxon>Formosa</taxon>
    </lineage>
</organism>
<dbReference type="Gene3D" id="3.40.250.10">
    <property type="entry name" value="Rhodanese-like domain"/>
    <property type="match status" value="2"/>
</dbReference>
<dbReference type="EMBL" id="JAUSUU010000003">
    <property type="protein sequence ID" value="MDQ0334775.1"/>
    <property type="molecule type" value="Genomic_DNA"/>
</dbReference>
<keyword evidence="2" id="KW-0677">Repeat</keyword>
<proteinExistence type="predicted"/>
<dbReference type="FunFam" id="3.40.250.10:FF:000001">
    <property type="entry name" value="Sulfurtransferase"/>
    <property type="match status" value="1"/>
</dbReference>
<dbReference type="PANTHER" id="PTHR11364">
    <property type="entry name" value="THIOSULFATE SULFERTANSFERASE"/>
    <property type="match status" value="1"/>
</dbReference>
<name>A0A9X0YJ54_9FLAO</name>
<dbReference type="CDD" id="cd01448">
    <property type="entry name" value="TST_Repeat_1"/>
    <property type="match status" value="1"/>
</dbReference>
<reference evidence="4" key="1">
    <citation type="submission" date="2021-03" db="EMBL/GenBank/DDBJ databases">
        <title>Genomic Encyclopedia of Type Strains, Phase IV (KMG-IV): sequencing the most valuable type-strain genomes for metagenomic binning, comparative biology and taxonomic classification.</title>
        <authorList>
            <person name="Goeker M."/>
        </authorList>
    </citation>
    <scope>NUCLEOTIDE SEQUENCE</scope>
    <source>
        <strain evidence="4">DSM 15523</strain>
        <strain evidence="5 7">DSM 16476</strain>
    </source>
</reference>
<comment type="caution">
    <text evidence="4">The sequence shown here is derived from an EMBL/GenBank/DDBJ whole genome shotgun (WGS) entry which is preliminary data.</text>
</comment>
<dbReference type="EMBL" id="JAGGJQ010000003">
    <property type="protein sequence ID" value="MBP1839471.1"/>
    <property type="molecule type" value="Genomic_DNA"/>
</dbReference>
<evidence type="ECO:0000313" key="6">
    <source>
        <dbReference type="Proteomes" id="UP001138672"/>
    </source>
</evidence>
<evidence type="ECO:0000313" key="7">
    <source>
        <dbReference type="Proteomes" id="UP001231587"/>
    </source>
</evidence>
<protein>
    <submittedName>
        <fullName evidence="4">Thiosulfate/3-mercaptopyruvate sulfurtransferase</fullName>
        <ecNumber evidence="4">2.8.1.1</ecNumber>
        <ecNumber evidence="4">2.8.1.2</ecNumber>
    </submittedName>
</protein>
<dbReference type="SMART" id="SM00450">
    <property type="entry name" value="RHOD"/>
    <property type="match status" value="2"/>
</dbReference>
<accession>A0A9X0YJ54</accession>
<dbReference type="SUPFAM" id="SSF52821">
    <property type="entry name" value="Rhodanese/Cell cycle control phosphatase"/>
    <property type="match status" value="2"/>
</dbReference>
<evidence type="ECO:0000259" key="3">
    <source>
        <dbReference type="PROSITE" id="PS50206"/>
    </source>
</evidence>